<keyword evidence="4 10" id="KW-0479">Metal-binding</keyword>
<dbReference type="AlphaFoldDB" id="A0A2T3ALC8"/>
<feature type="region of interest" description="Disordered" evidence="11">
    <location>
        <begin position="83"/>
        <end position="133"/>
    </location>
</feature>
<dbReference type="EMBL" id="KZ678377">
    <property type="protein sequence ID" value="PSS02427.1"/>
    <property type="molecule type" value="Genomic_DNA"/>
</dbReference>
<dbReference type="SUPFAM" id="SSF57783">
    <property type="entry name" value="Zinc beta-ribbon"/>
    <property type="match status" value="1"/>
</dbReference>
<reference evidence="12 13" key="1">
    <citation type="journal article" date="2018" name="Mycol. Prog.">
        <title>Coniella lustricola, a new species from submerged detritus.</title>
        <authorList>
            <person name="Raudabaugh D.B."/>
            <person name="Iturriaga T."/>
            <person name="Carver A."/>
            <person name="Mondo S."/>
            <person name="Pangilinan J."/>
            <person name="Lipzen A."/>
            <person name="He G."/>
            <person name="Amirebrahimi M."/>
            <person name="Grigoriev I.V."/>
            <person name="Miller A.N."/>
        </authorList>
    </citation>
    <scope>NUCLEOTIDE SEQUENCE [LARGE SCALE GENOMIC DNA]</scope>
    <source>
        <strain evidence="12 13">B22-T-1</strain>
    </source>
</reference>
<evidence type="ECO:0000256" key="11">
    <source>
        <dbReference type="SAM" id="MobiDB-lite"/>
    </source>
</evidence>
<keyword evidence="9 10" id="KW-0539">Nucleus</keyword>
<dbReference type="Gene3D" id="2.20.25.190">
    <property type="match status" value="1"/>
</dbReference>
<feature type="compositionally biased region" description="Acidic residues" evidence="11">
    <location>
        <begin position="124"/>
        <end position="133"/>
    </location>
</feature>
<keyword evidence="6 10" id="KW-0862">Zinc</keyword>
<dbReference type="GO" id="GO:0008023">
    <property type="term" value="C:transcription elongation factor complex"/>
    <property type="evidence" value="ECO:0007669"/>
    <property type="project" value="TreeGrafter"/>
</dbReference>
<dbReference type="InParanoid" id="A0A2T3ALC8"/>
<evidence type="ECO:0000256" key="3">
    <source>
        <dbReference type="ARBA" id="ARBA00009730"/>
    </source>
</evidence>
<dbReference type="InterPro" id="IPR038567">
    <property type="entry name" value="T_Elf1_sf"/>
</dbReference>
<evidence type="ECO:0000256" key="4">
    <source>
        <dbReference type="ARBA" id="ARBA00022723"/>
    </source>
</evidence>
<evidence type="ECO:0000256" key="9">
    <source>
        <dbReference type="ARBA" id="ARBA00023242"/>
    </source>
</evidence>
<evidence type="ECO:0000256" key="6">
    <source>
        <dbReference type="ARBA" id="ARBA00022833"/>
    </source>
</evidence>
<dbReference type="PANTHER" id="PTHR20934:SF0">
    <property type="entry name" value="TRANSCRIPTION ELONGATION FACTOR 1 HOMOLOG"/>
    <property type="match status" value="1"/>
</dbReference>
<keyword evidence="12" id="KW-0648">Protein biosynthesis</keyword>
<dbReference type="GO" id="GO:0008270">
    <property type="term" value="F:zinc ion binding"/>
    <property type="evidence" value="ECO:0007669"/>
    <property type="project" value="UniProtKB-KW"/>
</dbReference>
<evidence type="ECO:0000256" key="1">
    <source>
        <dbReference type="ARBA" id="ARBA00003357"/>
    </source>
</evidence>
<comment type="subcellular location">
    <subcellularLocation>
        <location evidence="2 10">Nucleus</location>
    </subcellularLocation>
</comment>
<evidence type="ECO:0000313" key="12">
    <source>
        <dbReference type="EMBL" id="PSS02427.1"/>
    </source>
</evidence>
<dbReference type="GO" id="GO:0000993">
    <property type="term" value="F:RNA polymerase II complex binding"/>
    <property type="evidence" value="ECO:0007669"/>
    <property type="project" value="TreeGrafter"/>
</dbReference>
<dbReference type="GO" id="GO:0003746">
    <property type="term" value="F:translation elongation factor activity"/>
    <property type="evidence" value="ECO:0007669"/>
    <property type="project" value="UniProtKB-KW"/>
</dbReference>
<dbReference type="STRING" id="2025994.A0A2T3ALC8"/>
<dbReference type="OrthoDB" id="445983at2759"/>
<evidence type="ECO:0000256" key="7">
    <source>
        <dbReference type="ARBA" id="ARBA00023015"/>
    </source>
</evidence>
<evidence type="ECO:0000256" key="8">
    <source>
        <dbReference type="ARBA" id="ARBA00023163"/>
    </source>
</evidence>
<dbReference type="Pfam" id="PF05129">
    <property type="entry name" value="Zn_ribbon_Elf1"/>
    <property type="match status" value="1"/>
</dbReference>
<comment type="function">
    <text evidence="1 10">Transcription elongation factor implicated in the maintenance of proper chromatin structure in actively transcribed regions.</text>
</comment>
<evidence type="ECO:0000313" key="13">
    <source>
        <dbReference type="Proteomes" id="UP000241462"/>
    </source>
</evidence>
<dbReference type="PANTHER" id="PTHR20934">
    <property type="entry name" value="TRANSCRIPTION ELONGATION FACTOR 1 HOMOLOG"/>
    <property type="match status" value="1"/>
</dbReference>
<dbReference type="FunFam" id="2.20.25.190:FF:000001">
    <property type="entry name" value="Transcription elongation factor 1 homolog"/>
    <property type="match status" value="1"/>
</dbReference>
<keyword evidence="5 10" id="KW-0863">Zinc-finger</keyword>
<dbReference type="Proteomes" id="UP000241462">
    <property type="component" value="Unassembled WGS sequence"/>
</dbReference>
<evidence type="ECO:0000256" key="2">
    <source>
        <dbReference type="ARBA" id="ARBA00004123"/>
    </source>
</evidence>
<proteinExistence type="inferred from homology"/>
<keyword evidence="8 10" id="KW-0804">Transcription</keyword>
<comment type="similarity">
    <text evidence="3 10">Belongs to the ELOF1 family.</text>
</comment>
<gene>
    <name evidence="12" type="ORF">BD289DRAFT_238232</name>
</gene>
<dbReference type="InterPro" id="IPR007808">
    <property type="entry name" value="Elf1"/>
</dbReference>
<dbReference type="FunCoup" id="A0A2T3ALC8">
    <property type="interactions" value="629"/>
</dbReference>
<keyword evidence="12" id="KW-0251">Elongation factor</keyword>
<accession>A0A2T3ALC8</accession>
<dbReference type="GO" id="GO:0006368">
    <property type="term" value="P:transcription elongation by RNA polymerase II"/>
    <property type="evidence" value="ECO:0007669"/>
    <property type="project" value="TreeGrafter"/>
</dbReference>
<keyword evidence="7 10" id="KW-0805">Transcription regulation</keyword>
<evidence type="ECO:0000256" key="10">
    <source>
        <dbReference type="RuleBase" id="RU364033"/>
    </source>
</evidence>
<organism evidence="12 13">
    <name type="scientific">Coniella lustricola</name>
    <dbReference type="NCBI Taxonomy" id="2025994"/>
    <lineage>
        <taxon>Eukaryota</taxon>
        <taxon>Fungi</taxon>
        <taxon>Dikarya</taxon>
        <taxon>Ascomycota</taxon>
        <taxon>Pezizomycotina</taxon>
        <taxon>Sordariomycetes</taxon>
        <taxon>Sordariomycetidae</taxon>
        <taxon>Diaporthales</taxon>
        <taxon>Schizoparmaceae</taxon>
        <taxon>Coniella</taxon>
    </lineage>
</organism>
<name>A0A2T3ALC8_9PEZI</name>
<keyword evidence="13" id="KW-1185">Reference proteome</keyword>
<evidence type="ECO:0000256" key="5">
    <source>
        <dbReference type="ARBA" id="ARBA00022771"/>
    </source>
</evidence>
<protein>
    <recommendedName>
        <fullName evidence="10">Transcription elongation factor 1 homolog</fullName>
    </recommendedName>
</protein>
<sequence>MGKRKKSSRKPGGAKKNEPLPTVFSCLFCNHEKSVTIKLEKKLGHGSLECKVCGQRYTTPINYLSAAVDVYADWVDAAEMAAQSGEGPALGSLETSAARSQARKHRDDDESDGGDPENPRYEGEDIVDDEFED</sequence>